<keyword evidence="2" id="KW-0732">Signal</keyword>
<dbReference type="InterPro" id="IPR011047">
    <property type="entry name" value="Quinoprotein_ADH-like_sf"/>
</dbReference>
<evidence type="ECO:0000313" key="3">
    <source>
        <dbReference type="EMBL" id="CEM12641.1"/>
    </source>
</evidence>
<feature type="region of interest" description="Disordered" evidence="1">
    <location>
        <begin position="274"/>
        <end position="306"/>
    </location>
</feature>
<gene>
    <name evidence="3" type="ORF">Vbra_15377</name>
</gene>
<sequence>MRGFVTIVLAWVAAEAAPSFRSRSLQDLREGVTVQVGGPFGPFAYVNPRPSATFVSPLTTIALRAGAAFAQTLGPVIEVVGDKSGVHKGKKKLSHDNKTLLFEPQDPLAPGELVRVTVSPGLQTEDGKTLDGYTWQFRVTTKSLDTFRKDRSTVIHVSRGERMAKGSVPHGMPVEYPGNYGVPTSRRQLDASASSLDKEERAALARTMNDLHRSLASDDGPLEPFFDTVKPHQGAKLKPHVGVSDDGHNLIAIALQTPIEEDDTVPNAANDIYPGDEDNVDGSGQLVAEKPGSGEKTTPPPAEYEDTVTYEAEVTTPPPGEESDRLHLPPAHYKTLPATYPEMNVTVAPHGHISDGYLFVSNIGWPRDVDWHPYLMILKTTTGEPVWYKELNPMFGWTIMDFKKQVRSNTLTYHDVGEGTFVELDDTYTEVRQIFPGHGYWANPHGFQLKEDGSALIMIYDSEMFDLSGVVDGGKKEARVAGAIVQEIDPQGNVVFEWRSWDYMPDSLETTEAKQLLTEDYVDHIHMNAIDWTPDGNILISFRHFDQAHKVDRTTGKLVWRFGGKDSDFKVTDDLRPFSHQHDVRISPDGKYITLFDNGNQASPQYSRAVMYAVDQASMTAEKVWEVAEEKKRFAFATGSVQHFDNGNFGIAWGGVGKPVKLPVWSEVDAAGNKLVEFEFVKNESSYRALKLPWTGRPVEPPTLVLNLEADPPQLHYSWNGATEVAQWRVYQGPTRHPNQLMRTHFAGHFEHLTVIEGGLPPDRCWWYQAEAIGKHGEVLARSNPAFGGSWGFGEC</sequence>
<dbReference type="Proteomes" id="UP000041254">
    <property type="component" value="Unassembled WGS sequence"/>
</dbReference>
<feature type="chain" id="PRO_5005188801" evidence="2">
    <location>
        <begin position="17"/>
        <end position="796"/>
    </location>
</feature>
<keyword evidence="4" id="KW-1185">Reference proteome</keyword>
<organism evidence="3 4">
    <name type="scientific">Vitrella brassicaformis (strain CCMP3155)</name>
    <dbReference type="NCBI Taxonomy" id="1169540"/>
    <lineage>
        <taxon>Eukaryota</taxon>
        <taxon>Sar</taxon>
        <taxon>Alveolata</taxon>
        <taxon>Colpodellida</taxon>
        <taxon>Vitrellaceae</taxon>
        <taxon>Vitrella</taxon>
    </lineage>
</organism>
<dbReference type="AlphaFoldDB" id="A0A0G4FH73"/>
<dbReference type="PhylomeDB" id="A0A0G4FH73"/>
<protein>
    <submittedName>
        <fullName evidence="3">Uncharacterized protein</fullName>
    </submittedName>
</protein>
<dbReference type="InterPro" id="IPR010262">
    <property type="entry name" value="Arylsulfotransferase_bact"/>
</dbReference>
<accession>A0A0G4FH73</accession>
<name>A0A0G4FH73_VITBC</name>
<evidence type="ECO:0000256" key="2">
    <source>
        <dbReference type="SAM" id="SignalP"/>
    </source>
</evidence>
<evidence type="ECO:0000313" key="4">
    <source>
        <dbReference type="Proteomes" id="UP000041254"/>
    </source>
</evidence>
<dbReference type="EMBL" id="CDMY01000436">
    <property type="protein sequence ID" value="CEM12641.1"/>
    <property type="molecule type" value="Genomic_DNA"/>
</dbReference>
<dbReference type="InterPro" id="IPR053143">
    <property type="entry name" value="Arylsulfate_ST"/>
</dbReference>
<proteinExistence type="predicted"/>
<dbReference type="GO" id="GO:0004062">
    <property type="term" value="F:aryl sulfotransferase activity"/>
    <property type="evidence" value="ECO:0007669"/>
    <property type="project" value="InterPro"/>
</dbReference>
<dbReference type="OrthoDB" id="5427350at2759"/>
<dbReference type="Pfam" id="PF05935">
    <property type="entry name" value="Arylsulfotrans"/>
    <property type="match status" value="1"/>
</dbReference>
<feature type="signal peptide" evidence="2">
    <location>
        <begin position="1"/>
        <end position="16"/>
    </location>
</feature>
<dbReference type="SUPFAM" id="SSF50998">
    <property type="entry name" value="Quinoprotein alcohol dehydrogenase-like"/>
    <property type="match status" value="1"/>
</dbReference>
<reference evidence="3 4" key="1">
    <citation type="submission" date="2014-11" db="EMBL/GenBank/DDBJ databases">
        <authorList>
            <person name="Zhu J."/>
            <person name="Qi W."/>
            <person name="Song R."/>
        </authorList>
    </citation>
    <scope>NUCLEOTIDE SEQUENCE [LARGE SCALE GENOMIC DNA]</scope>
</reference>
<dbReference type="VEuPathDB" id="CryptoDB:Vbra_15377"/>
<dbReference type="PANTHER" id="PTHR35340">
    <property type="entry name" value="PQQ ENZYME REPEAT PROTEIN-RELATED"/>
    <property type="match status" value="1"/>
</dbReference>
<dbReference type="InParanoid" id="A0A0G4FH73"/>
<dbReference type="STRING" id="1169540.A0A0G4FH73"/>
<evidence type="ECO:0000256" key="1">
    <source>
        <dbReference type="SAM" id="MobiDB-lite"/>
    </source>
</evidence>
<dbReference type="PANTHER" id="PTHR35340:SF5">
    <property type="entry name" value="ASST-DOMAIN-CONTAINING PROTEIN"/>
    <property type="match status" value="1"/>
</dbReference>